<protein>
    <recommendedName>
        <fullName evidence="2">Outer membrane protein beta-barrel domain-containing protein</fullName>
    </recommendedName>
</protein>
<dbReference type="AlphaFoldDB" id="A0A3B0XKB6"/>
<accession>A0A3B0XKB6</accession>
<name>A0A3B0XKB6_9ZZZZ</name>
<dbReference type="SUPFAM" id="SSF56925">
    <property type="entry name" value="OMPA-like"/>
    <property type="match status" value="1"/>
</dbReference>
<organism evidence="1">
    <name type="scientific">hydrothermal vent metagenome</name>
    <dbReference type="NCBI Taxonomy" id="652676"/>
    <lineage>
        <taxon>unclassified sequences</taxon>
        <taxon>metagenomes</taxon>
        <taxon>ecological metagenomes</taxon>
    </lineage>
</organism>
<dbReference type="EMBL" id="UOFF01000243">
    <property type="protein sequence ID" value="VAW56534.1"/>
    <property type="molecule type" value="Genomic_DNA"/>
</dbReference>
<reference evidence="1" key="1">
    <citation type="submission" date="2018-06" db="EMBL/GenBank/DDBJ databases">
        <authorList>
            <person name="Zhirakovskaya E."/>
        </authorList>
    </citation>
    <scope>NUCLEOTIDE SEQUENCE</scope>
</reference>
<gene>
    <name evidence="1" type="ORF">MNBD_GAMMA07-2193</name>
</gene>
<evidence type="ECO:0000313" key="1">
    <source>
        <dbReference type="EMBL" id="VAW56534.1"/>
    </source>
</evidence>
<sequence length="163" mass="18057">MMRKTYKRSLLMSGILLFMANMAPVQAEQGQPLLEKNKFSIGAGLSNNSVSRFSDEIGFQFFGAYDLSQINLMEGVNSSVEFGFMDYGFSRNSTGIWGTYVVSGNLSGRFGWLARLGVDVGDDSGLMIGAGASYSLNSKMDARVEYVVRDEINSLQFNFLYRL</sequence>
<evidence type="ECO:0008006" key="2">
    <source>
        <dbReference type="Google" id="ProtNLM"/>
    </source>
</evidence>
<dbReference type="InterPro" id="IPR011250">
    <property type="entry name" value="OMP/PagP_B-barrel"/>
</dbReference>
<proteinExistence type="predicted"/>